<accession>A0A1X7AP89</accession>
<dbReference type="Pfam" id="PF25994">
    <property type="entry name" value="HH_AprE"/>
    <property type="match status" value="1"/>
</dbReference>
<feature type="coiled-coil region" evidence="10">
    <location>
        <begin position="263"/>
        <end position="297"/>
    </location>
</feature>
<evidence type="ECO:0000256" key="3">
    <source>
        <dbReference type="ARBA" id="ARBA00022448"/>
    </source>
</evidence>
<evidence type="ECO:0000313" key="14">
    <source>
        <dbReference type="Proteomes" id="UP000196573"/>
    </source>
</evidence>
<keyword evidence="14" id="KW-1185">Reference proteome</keyword>
<keyword evidence="7 9" id="KW-1133">Transmembrane helix</keyword>
<dbReference type="RefSeq" id="WP_087112411.1">
    <property type="nucleotide sequence ID" value="NZ_CBCSCN010000005.1"/>
</dbReference>
<dbReference type="InterPro" id="IPR010129">
    <property type="entry name" value="T1SS_HlyD"/>
</dbReference>
<keyword evidence="4 9" id="KW-1003">Cell membrane</keyword>
<feature type="domain" description="AprE-like beta-barrel" evidence="12">
    <location>
        <begin position="332"/>
        <end position="418"/>
    </location>
</feature>
<comment type="subcellular location">
    <subcellularLocation>
        <location evidence="1 9">Cell inner membrane</location>
        <topology evidence="1 9">Single-pass membrane protein</topology>
    </subcellularLocation>
</comment>
<evidence type="ECO:0000256" key="2">
    <source>
        <dbReference type="ARBA" id="ARBA00009477"/>
    </source>
</evidence>
<dbReference type="SUPFAM" id="SSF51230">
    <property type="entry name" value="Single hybrid motif"/>
    <property type="match status" value="1"/>
</dbReference>
<protein>
    <recommendedName>
        <fullName evidence="9">Membrane fusion protein (MFP) family protein</fullName>
    </recommendedName>
</protein>
<evidence type="ECO:0000259" key="12">
    <source>
        <dbReference type="Pfam" id="PF26002"/>
    </source>
</evidence>
<evidence type="ECO:0000313" key="13">
    <source>
        <dbReference type="EMBL" id="SMA49963.1"/>
    </source>
</evidence>
<dbReference type="PRINTS" id="PR01490">
    <property type="entry name" value="RTXTOXIND"/>
</dbReference>
<feature type="coiled-coil region" evidence="10">
    <location>
        <begin position="154"/>
        <end position="202"/>
    </location>
</feature>
<keyword evidence="8 9" id="KW-0472">Membrane</keyword>
<proteinExistence type="inferred from homology"/>
<keyword evidence="3 9" id="KW-0813">Transport</keyword>
<evidence type="ECO:0000256" key="9">
    <source>
        <dbReference type="RuleBase" id="RU365093"/>
    </source>
</evidence>
<evidence type="ECO:0000256" key="7">
    <source>
        <dbReference type="ARBA" id="ARBA00022989"/>
    </source>
</evidence>
<dbReference type="Proteomes" id="UP000196573">
    <property type="component" value="Unassembled WGS sequence"/>
</dbReference>
<dbReference type="Gene3D" id="2.40.30.170">
    <property type="match status" value="1"/>
</dbReference>
<dbReference type="GO" id="GO:0005886">
    <property type="term" value="C:plasma membrane"/>
    <property type="evidence" value="ECO:0007669"/>
    <property type="project" value="UniProtKB-SubCell"/>
</dbReference>
<keyword evidence="10" id="KW-0175">Coiled coil</keyword>
<comment type="similarity">
    <text evidence="2 9">Belongs to the membrane fusion protein (MFP) (TC 8.A.1) family.</text>
</comment>
<dbReference type="Pfam" id="PF26002">
    <property type="entry name" value="Beta-barrel_AprE"/>
    <property type="match status" value="1"/>
</dbReference>
<keyword evidence="6 9" id="KW-0812">Transmembrane</keyword>
<evidence type="ECO:0000259" key="11">
    <source>
        <dbReference type="Pfam" id="PF25994"/>
    </source>
</evidence>
<dbReference type="EMBL" id="FWPT01000010">
    <property type="protein sequence ID" value="SMA49963.1"/>
    <property type="molecule type" value="Genomic_DNA"/>
</dbReference>
<evidence type="ECO:0000256" key="4">
    <source>
        <dbReference type="ARBA" id="ARBA00022475"/>
    </source>
</evidence>
<dbReference type="Gene3D" id="1.10.287.470">
    <property type="entry name" value="Helix hairpin bin"/>
    <property type="match status" value="1"/>
</dbReference>
<evidence type="ECO:0000256" key="1">
    <source>
        <dbReference type="ARBA" id="ARBA00004377"/>
    </source>
</evidence>
<gene>
    <name evidence="13" type="primary">prsE_3</name>
    <name evidence="13" type="ORF">EHSB41UT_03754</name>
</gene>
<dbReference type="GO" id="GO:0015031">
    <property type="term" value="P:protein transport"/>
    <property type="evidence" value="ECO:0007669"/>
    <property type="project" value="InterPro"/>
</dbReference>
<organism evidence="13 14">
    <name type="scientific">Parendozoicomonas haliclonae</name>
    <dbReference type="NCBI Taxonomy" id="1960125"/>
    <lineage>
        <taxon>Bacteria</taxon>
        <taxon>Pseudomonadati</taxon>
        <taxon>Pseudomonadota</taxon>
        <taxon>Gammaproteobacteria</taxon>
        <taxon>Oceanospirillales</taxon>
        <taxon>Endozoicomonadaceae</taxon>
        <taxon>Parendozoicomonas</taxon>
    </lineage>
</organism>
<dbReference type="InterPro" id="IPR058781">
    <property type="entry name" value="HH_AprE-like"/>
</dbReference>
<reference evidence="13 14" key="1">
    <citation type="submission" date="2017-03" db="EMBL/GenBank/DDBJ databases">
        <authorList>
            <person name="Afonso C.L."/>
            <person name="Miller P.J."/>
            <person name="Scott M.A."/>
            <person name="Spackman E."/>
            <person name="Goraichik I."/>
            <person name="Dimitrov K.M."/>
            <person name="Suarez D.L."/>
            <person name="Swayne D.E."/>
        </authorList>
    </citation>
    <scope>NUCLEOTIDE SEQUENCE [LARGE SCALE GENOMIC DNA]</scope>
    <source>
        <strain evidence="13">SB41UT1</strain>
    </source>
</reference>
<dbReference type="Gene3D" id="2.40.50.100">
    <property type="match status" value="1"/>
</dbReference>
<evidence type="ECO:0000256" key="6">
    <source>
        <dbReference type="ARBA" id="ARBA00022692"/>
    </source>
</evidence>
<dbReference type="InterPro" id="IPR050739">
    <property type="entry name" value="MFP"/>
</dbReference>
<feature type="transmembrane region" description="Helical" evidence="9">
    <location>
        <begin position="33"/>
        <end position="51"/>
    </location>
</feature>
<dbReference type="OrthoDB" id="9775513at2"/>
<dbReference type="NCBIfam" id="TIGR01843">
    <property type="entry name" value="type_I_hlyD"/>
    <property type="match status" value="1"/>
</dbReference>
<evidence type="ECO:0000256" key="10">
    <source>
        <dbReference type="SAM" id="Coils"/>
    </source>
</evidence>
<evidence type="ECO:0000256" key="5">
    <source>
        <dbReference type="ARBA" id="ARBA00022519"/>
    </source>
</evidence>
<name>A0A1X7AP89_9GAMM</name>
<dbReference type="InterPro" id="IPR058982">
    <property type="entry name" value="Beta-barrel_AprE"/>
</dbReference>
<dbReference type="PANTHER" id="PTHR30386">
    <property type="entry name" value="MEMBRANE FUSION SUBUNIT OF EMRAB-TOLC MULTIDRUG EFFLUX PUMP"/>
    <property type="match status" value="1"/>
</dbReference>
<dbReference type="InterPro" id="IPR011053">
    <property type="entry name" value="Single_hybrid_motif"/>
</dbReference>
<feature type="domain" description="AprE-like long alpha-helical hairpin" evidence="11">
    <location>
        <begin position="112"/>
        <end position="290"/>
    </location>
</feature>
<evidence type="ECO:0000256" key="8">
    <source>
        <dbReference type="ARBA" id="ARBA00023136"/>
    </source>
</evidence>
<sequence>MKSNHETNQSPDNAFLADAQAAVSRTRPKGGQAIIWIAMLAVVLFIAWASWAEMDEITRGSGKVIPSSQVQDVQNLEGGIVAEILVKEGDQVEKGQVLLVLDDTQFMSSLGGQEVNRKSLNIKRIRLQAEIDGIEPVMPTQVWQDNPDLAQQELDLYTSRVQELQSRKAVFQEQLQQQKRQLEENRAQRDQLQRRTTLLKEELDIASGLSEIGAVSRIEVLRLERQISDSKGELDVNNKASQRLVAMQNETRQRINELQLTFISTARAELNETVTRLKELEATSTALADRVERAQVRSPVNGIVKQVLANTEGGVVQPGMKMMEIVPLGDKLLIEAQIRPQDIGFLHPGQKAVVRFTAYDFTVYGGLKGQLVHLGADTITNDQGESFYIAHIETDRTQLDDSKPVITGMVADVDILTGKKSLMSYLMKPVLRAKHMAFSER</sequence>
<dbReference type="PANTHER" id="PTHR30386:SF26">
    <property type="entry name" value="TRANSPORT PROTEIN COMB"/>
    <property type="match status" value="1"/>
</dbReference>
<dbReference type="AlphaFoldDB" id="A0A1X7AP89"/>
<keyword evidence="5 9" id="KW-0997">Cell inner membrane</keyword>